<protein>
    <submittedName>
        <fullName evidence="1">Uncharacterized protein</fullName>
    </submittedName>
</protein>
<evidence type="ECO:0000313" key="1">
    <source>
        <dbReference type="EMBL" id="KAI9455043.1"/>
    </source>
</evidence>
<dbReference type="EMBL" id="JAGFNK010000260">
    <property type="protein sequence ID" value="KAI9455043.1"/>
    <property type="molecule type" value="Genomic_DNA"/>
</dbReference>
<sequence>MVVIGNRVVCCHRDLRRRPSSAPQLERWLNDPDGPTRTFKFRVERMLSNLLEIACDKALDMAFMAFSKFRRQSIMLYTLHEDGGDFRDRERAAAIPHLRTELRQVHKDIRLNTRVCKHSWAIINAVHERKVNLSLSSMTQRVAPKPVASGKNAKRKKRAHSDDGSGNEKRQSSPQASQTKRQGPLSCSKGRSGLIPITISPEPSHYDNAIDVALRPRIIRPVKPRANS</sequence>
<reference evidence="1" key="1">
    <citation type="submission" date="2021-03" db="EMBL/GenBank/DDBJ databases">
        <title>Evolutionary priming and transition to the ectomycorrhizal habit in an iconic lineage of mushroom-forming fungi: is preadaptation a requirement?</title>
        <authorList>
            <consortium name="DOE Joint Genome Institute"/>
            <person name="Looney B.P."/>
            <person name="Miyauchi S."/>
            <person name="Morin E."/>
            <person name="Drula E."/>
            <person name="Courty P.E."/>
            <person name="Chicoki N."/>
            <person name="Fauchery L."/>
            <person name="Kohler A."/>
            <person name="Kuo A."/>
            <person name="LaButti K."/>
            <person name="Pangilinan J."/>
            <person name="Lipzen A."/>
            <person name="Riley R."/>
            <person name="Andreopoulos W."/>
            <person name="He G."/>
            <person name="Johnson J."/>
            <person name="Barry K.W."/>
            <person name="Grigoriev I.V."/>
            <person name="Nagy L."/>
            <person name="Hibbett D."/>
            <person name="Henrissat B."/>
            <person name="Matheny P.B."/>
            <person name="Labbe J."/>
            <person name="Martin A.F."/>
        </authorList>
    </citation>
    <scope>NUCLEOTIDE SEQUENCE</scope>
    <source>
        <strain evidence="1">BPL698</strain>
    </source>
</reference>
<proteinExistence type="predicted"/>
<name>A0ACC0TZR2_9AGAM</name>
<accession>A0ACC0TZR2</accession>
<organism evidence="1 2">
    <name type="scientific">Russula earlei</name>
    <dbReference type="NCBI Taxonomy" id="71964"/>
    <lineage>
        <taxon>Eukaryota</taxon>
        <taxon>Fungi</taxon>
        <taxon>Dikarya</taxon>
        <taxon>Basidiomycota</taxon>
        <taxon>Agaricomycotina</taxon>
        <taxon>Agaricomycetes</taxon>
        <taxon>Russulales</taxon>
        <taxon>Russulaceae</taxon>
        <taxon>Russula</taxon>
    </lineage>
</organism>
<dbReference type="Proteomes" id="UP001207468">
    <property type="component" value="Unassembled WGS sequence"/>
</dbReference>
<gene>
    <name evidence="1" type="ORF">F5148DRAFT_1227339</name>
</gene>
<comment type="caution">
    <text evidence="1">The sequence shown here is derived from an EMBL/GenBank/DDBJ whole genome shotgun (WGS) entry which is preliminary data.</text>
</comment>
<evidence type="ECO:0000313" key="2">
    <source>
        <dbReference type="Proteomes" id="UP001207468"/>
    </source>
</evidence>
<keyword evidence="2" id="KW-1185">Reference proteome</keyword>